<comment type="caution">
    <text evidence="2">The sequence shown here is derived from an EMBL/GenBank/DDBJ whole genome shotgun (WGS) entry which is preliminary data.</text>
</comment>
<proteinExistence type="predicted"/>
<protein>
    <submittedName>
        <fullName evidence="2">Uncharacterized protein</fullName>
    </submittedName>
</protein>
<accession>A0A8H6EEG1</accession>
<gene>
    <name evidence="2" type="ORF">Bfra_011855</name>
</gene>
<evidence type="ECO:0000313" key="2">
    <source>
        <dbReference type="EMBL" id="KAF5868890.1"/>
    </source>
</evidence>
<feature type="region of interest" description="Disordered" evidence="1">
    <location>
        <begin position="1"/>
        <end position="30"/>
    </location>
</feature>
<dbReference type="AlphaFoldDB" id="A0A8H6EEG1"/>
<evidence type="ECO:0000313" key="3">
    <source>
        <dbReference type="Proteomes" id="UP000531561"/>
    </source>
</evidence>
<reference evidence="2 3" key="1">
    <citation type="journal article" date="2020" name="Phytopathology">
        <title>A high-quality genome resource of Botrytis fragariae, a new and rapidly spreading fungal pathogen causing strawberry gray mold in the U.S.A.</title>
        <authorList>
            <person name="Wu Y."/>
            <person name="Saski C.A."/>
            <person name="Schnabel G."/>
            <person name="Xiao S."/>
            <person name="Hu M."/>
        </authorList>
    </citation>
    <scope>NUCLEOTIDE SEQUENCE [LARGE SCALE GENOMIC DNA]</scope>
    <source>
        <strain evidence="2 3">BVB16</strain>
    </source>
</reference>
<dbReference type="GeneID" id="59265873"/>
<evidence type="ECO:0000256" key="1">
    <source>
        <dbReference type="SAM" id="MobiDB-lite"/>
    </source>
</evidence>
<dbReference type="Proteomes" id="UP000531561">
    <property type="component" value="Unassembled WGS sequence"/>
</dbReference>
<keyword evidence="3" id="KW-1185">Reference proteome</keyword>
<sequence>MDYSVSHFIPSQSTAHNKRERTSSLSSVQREWQEGRLQLGKMPLVKQEGRDELQALGPICSEWTSDLMKMRSAVFLWTAMTTAMKTDLHLTLTRPGMKSALLFTPQASSDP</sequence>
<dbReference type="EMBL" id="JABFCT010000019">
    <property type="protein sequence ID" value="KAF5868890.1"/>
    <property type="molecule type" value="Genomic_DNA"/>
</dbReference>
<dbReference type="RefSeq" id="XP_037187839.1">
    <property type="nucleotide sequence ID" value="XM_037342181.1"/>
</dbReference>
<organism evidence="2 3">
    <name type="scientific">Botrytis fragariae</name>
    <dbReference type="NCBI Taxonomy" id="1964551"/>
    <lineage>
        <taxon>Eukaryota</taxon>
        <taxon>Fungi</taxon>
        <taxon>Dikarya</taxon>
        <taxon>Ascomycota</taxon>
        <taxon>Pezizomycotina</taxon>
        <taxon>Leotiomycetes</taxon>
        <taxon>Helotiales</taxon>
        <taxon>Sclerotiniaceae</taxon>
        <taxon>Botrytis</taxon>
    </lineage>
</organism>
<name>A0A8H6EEG1_9HELO</name>